<organism evidence="4 5">
    <name type="scientific">Aspergillus keveii</name>
    <dbReference type="NCBI Taxonomy" id="714993"/>
    <lineage>
        <taxon>Eukaryota</taxon>
        <taxon>Fungi</taxon>
        <taxon>Dikarya</taxon>
        <taxon>Ascomycota</taxon>
        <taxon>Pezizomycotina</taxon>
        <taxon>Eurotiomycetes</taxon>
        <taxon>Eurotiomycetidae</taxon>
        <taxon>Eurotiales</taxon>
        <taxon>Aspergillaceae</taxon>
        <taxon>Aspergillus</taxon>
        <taxon>Aspergillus subgen. Nidulantes</taxon>
    </lineage>
</organism>
<dbReference type="PIRSF" id="PIRSF000509">
    <property type="entry name" value="Trp_DMAT"/>
    <property type="match status" value="1"/>
</dbReference>
<evidence type="ECO:0000256" key="1">
    <source>
        <dbReference type="ARBA" id="ARBA00005179"/>
    </source>
</evidence>
<gene>
    <name evidence="4" type="ORF">BJX66DRAFT_346299</name>
</gene>
<dbReference type="CDD" id="cd13929">
    <property type="entry name" value="PT-DMATS_CymD"/>
    <property type="match status" value="1"/>
</dbReference>
<reference evidence="4 5" key="1">
    <citation type="submission" date="2024-07" db="EMBL/GenBank/DDBJ databases">
        <title>Section-level genome sequencing and comparative genomics of Aspergillus sections Usti and Cavernicolus.</title>
        <authorList>
            <consortium name="Lawrence Berkeley National Laboratory"/>
            <person name="Nybo J.L."/>
            <person name="Vesth T.C."/>
            <person name="Theobald S."/>
            <person name="Frisvad J.C."/>
            <person name="Larsen T.O."/>
            <person name="Kjaerboelling I."/>
            <person name="Rothschild-Mancinelli K."/>
            <person name="Lyhne E.K."/>
            <person name="Kogle M.E."/>
            <person name="Barry K."/>
            <person name="Clum A."/>
            <person name="Na H."/>
            <person name="Ledsgaard L."/>
            <person name="Lin J."/>
            <person name="Lipzen A."/>
            <person name="Kuo A."/>
            <person name="Riley R."/>
            <person name="Mondo S."/>
            <person name="Labutti K."/>
            <person name="Haridas S."/>
            <person name="Pangalinan J."/>
            <person name="Salamov A.A."/>
            <person name="Simmons B.A."/>
            <person name="Magnuson J.K."/>
            <person name="Chen J."/>
            <person name="Drula E."/>
            <person name="Henrissat B."/>
            <person name="Wiebenga A."/>
            <person name="Lubbers R.J."/>
            <person name="Gomes A.C."/>
            <person name="Makela M.R."/>
            <person name="Stajich J."/>
            <person name="Grigoriev I.V."/>
            <person name="Mortensen U.H."/>
            <person name="De Vries R.P."/>
            <person name="Baker S.E."/>
            <person name="Andersen M.R."/>
        </authorList>
    </citation>
    <scope>NUCLEOTIDE SEQUENCE [LARGE SCALE GENOMIC DNA]</scope>
    <source>
        <strain evidence="4 5">CBS 209.92</strain>
    </source>
</reference>
<dbReference type="SFLD" id="SFLDS00036">
    <property type="entry name" value="Aromatic_Prenyltransferase"/>
    <property type="match status" value="1"/>
</dbReference>
<comment type="caution">
    <text evidence="4">The sequence shown here is derived from an EMBL/GenBank/DDBJ whole genome shotgun (WGS) entry which is preliminary data.</text>
</comment>
<comment type="similarity">
    <text evidence="2">Belongs to the tryptophan dimethylallyltransferase family.</text>
</comment>
<dbReference type="NCBIfam" id="TIGR03429">
    <property type="entry name" value="arom_pren_DMATS"/>
    <property type="match status" value="1"/>
</dbReference>
<dbReference type="EMBL" id="JBFTWV010000101">
    <property type="protein sequence ID" value="KAL2787217.1"/>
    <property type="molecule type" value="Genomic_DNA"/>
</dbReference>
<comment type="pathway">
    <text evidence="1">Secondary metabolite biosynthesis.</text>
</comment>
<dbReference type="Proteomes" id="UP001610563">
    <property type="component" value="Unassembled WGS sequence"/>
</dbReference>
<dbReference type="Pfam" id="PF11991">
    <property type="entry name" value="Trp_DMAT"/>
    <property type="match status" value="1"/>
</dbReference>
<evidence type="ECO:0000313" key="5">
    <source>
        <dbReference type="Proteomes" id="UP001610563"/>
    </source>
</evidence>
<dbReference type="SFLD" id="SFLDG01162">
    <property type="entry name" value="I"/>
    <property type="match status" value="1"/>
</dbReference>
<evidence type="ECO:0000256" key="3">
    <source>
        <dbReference type="ARBA" id="ARBA00022679"/>
    </source>
</evidence>
<name>A0ABR4FVB2_9EURO</name>
<accession>A0ABR4FVB2</accession>
<proteinExistence type="inferred from homology"/>
<dbReference type="InterPro" id="IPR033964">
    <property type="entry name" value="ABBA"/>
</dbReference>
<sequence>MSTTQTSSVLPPTKAWTRLSQWLPSRTSDLDYWWKLTGSHLAKILHAADYSDDEQVDALLFHYHYIVPYLGPSPEHKSSIKWRSAIGVDGGPFEYSWKWNTTSGKPDVRYTLEAISPFSGTPLDPLNHQAGTELLHRVASVVPSIDLTWTNHFLATLFSQDRSKYTTAAANGTHFTTSMMVAAEWLPSGLSMKTYFVPRGLGQGDGSVLMAQWEESIAQLMPTCPARVALHEFLSTNAEGQLLQPGMLAVDNVLPEKSRLKLYFQTPHTNFTSVREIMTLGGRISVPESQLEDLRTLLLAVSGLEPDFPNEQEIPCCKEYSDKDVILDPRILLSGYVYYFDLAPGPEVPQIKLYNPVRRYGPNDRALAEGLTKWMASHGRGEYCGRYISVLEDLAQHRRLEDGKGRQVYVSCAFKAGGELDVTSYLGLEPF</sequence>
<protein>
    <submittedName>
        <fullName evidence="4">Aromatic prenyltransferase</fullName>
    </submittedName>
</protein>
<keyword evidence="5" id="KW-1185">Reference proteome</keyword>
<dbReference type="PANTHER" id="PTHR40627">
    <property type="entry name" value="INDOLE PRENYLTRANSFERASE TDIB-RELATED"/>
    <property type="match status" value="1"/>
</dbReference>
<dbReference type="InterPro" id="IPR012148">
    <property type="entry name" value="ABBA_DMATS-like"/>
</dbReference>
<evidence type="ECO:0000256" key="2">
    <source>
        <dbReference type="ARBA" id="ARBA00010209"/>
    </source>
</evidence>
<evidence type="ECO:0000313" key="4">
    <source>
        <dbReference type="EMBL" id="KAL2787217.1"/>
    </source>
</evidence>
<dbReference type="PANTHER" id="PTHR40627:SF4">
    <property type="entry name" value="PRENYLTRANSFERASE ASQH1-RELATED"/>
    <property type="match status" value="1"/>
</dbReference>
<dbReference type="InterPro" id="IPR017795">
    <property type="entry name" value="ABBA_NscD-like"/>
</dbReference>
<keyword evidence="3" id="KW-0808">Transferase</keyword>